<name>A0A9X9L928_BLUGR</name>
<dbReference type="EMBL" id="LR026985">
    <property type="protein sequence ID" value="VCU39998.1"/>
    <property type="molecule type" value="Genomic_DNA"/>
</dbReference>
<proteinExistence type="predicted"/>
<feature type="chain" id="PRO_5040939847" evidence="1">
    <location>
        <begin position="18"/>
        <end position="51"/>
    </location>
</feature>
<accession>A0A9X9L928</accession>
<sequence length="51" mass="5793">MLLELGCWISWFHLSWSILSVRRSVGNGDTECCGRMGPPFRLGSRHDLVCI</sequence>
<gene>
    <name evidence="2" type="ORF">BGT96224V316_LOCUS1698</name>
</gene>
<dbReference type="Proteomes" id="UP000324639">
    <property type="component" value="Chromosome Bgt_-02"/>
</dbReference>
<keyword evidence="1" id="KW-0732">Signal</keyword>
<evidence type="ECO:0000313" key="3">
    <source>
        <dbReference type="Proteomes" id="UP000324639"/>
    </source>
</evidence>
<feature type="signal peptide" evidence="1">
    <location>
        <begin position="1"/>
        <end position="17"/>
    </location>
</feature>
<organism evidence="2 3">
    <name type="scientific">Blumeria graminis f. sp. tritici</name>
    <dbReference type="NCBI Taxonomy" id="62690"/>
    <lineage>
        <taxon>Eukaryota</taxon>
        <taxon>Fungi</taxon>
        <taxon>Dikarya</taxon>
        <taxon>Ascomycota</taxon>
        <taxon>Pezizomycotina</taxon>
        <taxon>Leotiomycetes</taxon>
        <taxon>Erysiphales</taxon>
        <taxon>Erysiphaceae</taxon>
        <taxon>Blumeria</taxon>
    </lineage>
</organism>
<protein>
    <submittedName>
        <fullName evidence="2">BgtTE-56005</fullName>
    </submittedName>
</protein>
<evidence type="ECO:0000256" key="1">
    <source>
        <dbReference type="SAM" id="SignalP"/>
    </source>
</evidence>
<evidence type="ECO:0000313" key="2">
    <source>
        <dbReference type="EMBL" id="VCU39998.1"/>
    </source>
</evidence>
<reference evidence="2 3" key="1">
    <citation type="submission" date="2018-08" db="EMBL/GenBank/DDBJ databases">
        <authorList>
            <person name="Muller C M."/>
        </authorList>
    </citation>
    <scope>NUCLEOTIDE SEQUENCE [LARGE SCALE GENOMIC DNA]</scope>
</reference>
<keyword evidence="3" id="KW-1185">Reference proteome</keyword>
<dbReference type="AlphaFoldDB" id="A0A9X9L928"/>